<dbReference type="PATRIC" id="fig|49547.3.peg.492"/>
<protein>
    <recommendedName>
        <fullName evidence="3">Polymerase nucleotidyl transferase domain-containing protein</fullName>
    </recommendedName>
</protein>
<gene>
    <name evidence="1" type="ORF">MBCUR_04690</name>
</gene>
<dbReference type="Proteomes" id="UP000077245">
    <property type="component" value="Unassembled WGS sequence"/>
</dbReference>
<evidence type="ECO:0008006" key="3">
    <source>
        <dbReference type="Google" id="ProtNLM"/>
    </source>
</evidence>
<reference evidence="1 2" key="1">
    <citation type="submission" date="2016-04" db="EMBL/GenBank/DDBJ databases">
        <title>Genome sequence of Methanobrevibacter curvatus DSM 11111.</title>
        <authorList>
            <person name="Poehlein A."/>
            <person name="Seedorf H."/>
            <person name="Daniel R."/>
        </authorList>
    </citation>
    <scope>NUCLEOTIDE SEQUENCE [LARGE SCALE GENOMIC DNA]</scope>
    <source>
        <strain evidence="1 2">DSM 11111</strain>
    </source>
</reference>
<accession>A0A166CEG9</accession>
<dbReference type="AlphaFoldDB" id="A0A166CEG9"/>
<name>A0A166CEG9_9EURY</name>
<evidence type="ECO:0000313" key="1">
    <source>
        <dbReference type="EMBL" id="KZX14421.1"/>
    </source>
</evidence>
<dbReference type="STRING" id="49547.MBCUR_04690"/>
<organism evidence="1 2">
    <name type="scientific">Methanobrevibacter curvatus</name>
    <dbReference type="NCBI Taxonomy" id="49547"/>
    <lineage>
        <taxon>Archaea</taxon>
        <taxon>Methanobacteriati</taxon>
        <taxon>Methanobacteriota</taxon>
        <taxon>Methanomada group</taxon>
        <taxon>Methanobacteria</taxon>
        <taxon>Methanobacteriales</taxon>
        <taxon>Methanobacteriaceae</taxon>
        <taxon>Methanobrevibacter</taxon>
    </lineage>
</organism>
<keyword evidence="2" id="KW-1185">Reference proteome</keyword>
<comment type="caution">
    <text evidence="1">The sequence shown here is derived from an EMBL/GenBank/DDBJ whole genome shotgun (WGS) entry which is preliminary data.</text>
</comment>
<dbReference type="EMBL" id="LWMV01000094">
    <property type="protein sequence ID" value="KZX14421.1"/>
    <property type="molecule type" value="Genomic_DNA"/>
</dbReference>
<evidence type="ECO:0000313" key="2">
    <source>
        <dbReference type="Proteomes" id="UP000077245"/>
    </source>
</evidence>
<sequence length="379" mass="44358">MHLNTLFITLIILNGEDLMKARTRDFIHTKEDLYFATTNYIHPKDRIISFLRYIPDKNGDREKNGKKYRKVSSDEAYSYLREKYPEYLYFCDVTNIEMMGVPYKQIKEIIKPEKRLVEIRKEFEDKSFKTSKNSSNTDFYKKLVDLSDFFHYIGGIDYKHLGISGSILPNLQKSEISDLDFVVFGLKNHKKAVETFEKYKNKTIEIKELKKTVKIHSIGKDFWNSLYEKRIKDDSLTMKEFSFYESRKSNRGVIENTLFDILATRNWNEIKGVWGGIKYKSVGKSTIECEVKNAIGSYDNPAVYKIANVEVLDGDNFPIEEIASFTHTYAGQARDGEKIIAKGKVEMVCEHMKEKYYRLVIGTTRESIGEYIKLKNEIY</sequence>
<proteinExistence type="predicted"/>